<evidence type="ECO:0000256" key="1">
    <source>
        <dbReference type="SAM" id="MobiDB-lite"/>
    </source>
</evidence>
<accession>A0A9P4TBV0</accession>
<gene>
    <name evidence="2" type="ORF">E8E13_008584</name>
</gene>
<protein>
    <submittedName>
        <fullName evidence="2">Uncharacterized protein</fullName>
    </submittedName>
</protein>
<evidence type="ECO:0000313" key="3">
    <source>
        <dbReference type="Proteomes" id="UP000801428"/>
    </source>
</evidence>
<sequence length="329" mass="36515">MAASIQQGIEDYKSLHKLGAERLMVRMPDVSLQPGSESLPPGIDVTPAEGLRTFTEEQTRTGEPQRYRATELADRLGKLVSTTHDDEYWWAYSPPAKVQVPKPSPYFEQPQASSEIHAVIGQHTGGAYTHPENGYSLASSPPAANRRPAEPSPLHNDMSDAESGYSSRPIRSAVTVESNLAPEIPNYKLEIGQRILEHLTASPNIVRHFPTESFKATFEVEWDLMAFLEKQSFEGAQADVIDIFVTLTGSSTDAQALTCIRYLEQTWGASSASIVDLIKQVVRNFHEKHTCDLPNGTMITAWISWPYFMVEAIGFLDLKTRSNDAEYGT</sequence>
<evidence type="ECO:0000313" key="2">
    <source>
        <dbReference type="EMBL" id="KAF2999903.1"/>
    </source>
</evidence>
<organism evidence="2 3">
    <name type="scientific">Curvularia kusanoi</name>
    <name type="common">Cochliobolus kusanoi</name>
    <dbReference type="NCBI Taxonomy" id="90978"/>
    <lineage>
        <taxon>Eukaryota</taxon>
        <taxon>Fungi</taxon>
        <taxon>Dikarya</taxon>
        <taxon>Ascomycota</taxon>
        <taxon>Pezizomycotina</taxon>
        <taxon>Dothideomycetes</taxon>
        <taxon>Pleosporomycetidae</taxon>
        <taxon>Pleosporales</taxon>
        <taxon>Pleosporineae</taxon>
        <taxon>Pleosporaceae</taxon>
        <taxon>Curvularia</taxon>
    </lineage>
</organism>
<reference evidence="2" key="1">
    <citation type="submission" date="2019-04" db="EMBL/GenBank/DDBJ databases">
        <title>Sequencing of skin fungus with MAO and IRED activity.</title>
        <authorList>
            <person name="Marsaioli A.J."/>
            <person name="Bonatto J.M.C."/>
            <person name="Reis Junior O."/>
        </authorList>
    </citation>
    <scope>NUCLEOTIDE SEQUENCE</scope>
    <source>
        <strain evidence="2">30M1</strain>
    </source>
</reference>
<feature type="compositionally biased region" description="Low complexity" evidence="1">
    <location>
        <begin position="136"/>
        <end position="146"/>
    </location>
</feature>
<dbReference type="AlphaFoldDB" id="A0A9P4TBV0"/>
<comment type="caution">
    <text evidence="2">The sequence shown here is derived from an EMBL/GenBank/DDBJ whole genome shotgun (WGS) entry which is preliminary data.</text>
</comment>
<dbReference type="OrthoDB" id="1577640at2759"/>
<keyword evidence="3" id="KW-1185">Reference proteome</keyword>
<proteinExistence type="predicted"/>
<dbReference type="EMBL" id="SWKU01000016">
    <property type="protein sequence ID" value="KAF2999903.1"/>
    <property type="molecule type" value="Genomic_DNA"/>
</dbReference>
<name>A0A9P4TBV0_CURKU</name>
<feature type="region of interest" description="Disordered" evidence="1">
    <location>
        <begin position="127"/>
        <end position="168"/>
    </location>
</feature>
<dbReference type="Proteomes" id="UP000801428">
    <property type="component" value="Unassembled WGS sequence"/>
</dbReference>